<sequence length="124" mass="13545">MGRSAADGNHMPAGLTSPSQSLSRGRGYEDKQWRHEAGEESRTERPLPTSPHHPPHHRTLSPPSAARAGPDRRKAAQAAWPFSKPVHFGNRHTQALASLSVAVRFMACTSDTTHRALIRCPLGQ</sequence>
<evidence type="ECO:0000313" key="2">
    <source>
        <dbReference type="EMBL" id="CAB1434868.1"/>
    </source>
</evidence>
<dbReference type="AlphaFoldDB" id="A0A9N7YRK9"/>
<feature type="compositionally biased region" description="Basic and acidic residues" evidence="1">
    <location>
        <begin position="26"/>
        <end position="45"/>
    </location>
</feature>
<dbReference type="Proteomes" id="UP001153269">
    <property type="component" value="Unassembled WGS sequence"/>
</dbReference>
<proteinExistence type="predicted"/>
<protein>
    <submittedName>
        <fullName evidence="2">Uncharacterized protein</fullName>
    </submittedName>
</protein>
<comment type="caution">
    <text evidence="2">The sequence shown here is derived from an EMBL/GenBank/DDBJ whole genome shotgun (WGS) entry which is preliminary data.</text>
</comment>
<keyword evidence="3" id="KW-1185">Reference proteome</keyword>
<gene>
    <name evidence="2" type="ORF">PLEPLA_LOCUS22976</name>
</gene>
<organism evidence="2 3">
    <name type="scientific">Pleuronectes platessa</name>
    <name type="common">European plaice</name>
    <dbReference type="NCBI Taxonomy" id="8262"/>
    <lineage>
        <taxon>Eukaryota</taxon>
        <taxon>Metazoa</taxon>
        <taxon>Chordata</taxon>
        <taxon>Craniata</taxon>
        <taxon>Vertebrata</taxon>
        <taxon>Euteleostomi</taxon>
        <taxon>Actinopterygii</taxon>
        <taxon>Neopterygii</taxon>
        <taxon>Teleostei</taxon>
        <taxon>Neoteleostei</taxon>
        <taxon>Acanthomorphata</taxon>
        <taxon>Carangaria</taxon>
        <taxon>Pleuronectiformes</taxon>
        <taxon>Pleuronectoidei</taxon>
        <taxon>Pleuronectidae</taxon>
        <taxon>Pleuronectes</taxon>
    </lineage>
</organism>
<feature type="region of interest" description="Disordered" evidence="1">
    <location>
        <begin position="1"/>
        <end position="78"/>
    </location>
</feature>
<accession>A0A9N7YRK9</accession>
<dbReference type="EMBL" id="CADEAL010001702">
    <property type="protein sequence ID" value="CAB1434868.1"/>
    <property type="molecule type" value="Genomic_DNA"/>
</dbReference>
<name>A0A9N7YRK9_PLEPL</name>
<reference evidence="2" key="1">
    <citation type="submission" date="2020-03" db="EMBL/GenBank/DDBJ databases">
        <authorList>
            <person name="Weist P."/>
        </authorList>
    </citation>
    <scope>NUCLEOTIDE SEQUENCE</scope>
</reference>
<evidence type="ECO:0000313" key="3">
    <source>
        <dbReference type="Proteomes" id="UP001153269"/>
    </source>
</evidence>
<evidence type="ECO:0000256" key="1">
    <source>
        <dbReference type="SAM" id="MobiDB-lite"/>
    </source>
</evidence>